<keyword evidence="4" id="KW-1185">Reference proteome</keyword>
<feature type="non-terminal residue" evidence="3">
    <location>
        <position position="302"/>
    </location>
</feature>
<feature type="compositionally biased region" description="Pro residues" evidence="1">
    <location>
        <begin position="272"/>
        <end position="285"/>
    </location>
</feature>
<dbReference type="Pfam" id="PF03732">
    <property type="entry name" value="Retrotrans_gag"/>
    <property type="match status" value="1"/>
</dbReference>
<evidence type="ECO:0000313" key="4">
    <source>
        <dbReference type="Proteomes" id="UP001529510"/>
    </source>
</evidence>
<dbReference type="InterPro" id="IPR005162">
    <property type="entry name" value="Retrotrans_gag_dom"/>
</dbReference>
<evidence type="ECO:0000313" key="3">
    <source>
        <dbReference type="EMBL" id="KAL0198936.1"/>
    </source>
</evidence>
<gene>
    <name evidence="3" type="ORF">M9458_007476</name>
</gene>
<proteinExistence type="predicted"/>
<dbReference type="EMBL" id="JAMKFB020000003">
    <property type="protein sequence ID" value="KAL0198936.1"/>
    <property type="molecule type" value="Genomic_DNA"/>
</dbReference>
<evidence type="ECO:0000259" key="2">
    <source>
        <dbReference type="Pfam" id="PF03732"/>
    </source>
</evidence>
<comment type="caution">
    <text evidence="3">The sequence shown here is derived from an EMBL/GenBank/DDBJ whole genome shotgun (WGS) entry which is preliminary data.</text>
</comment>
<feature type="compositionally biased region" description="Low complexity" evidence="1">
    <location>
        <begin position="141"/>
        <end position="150"/>
    </location>
</feature>
<reference evidence="3 4" key="1">
    <citation type="submission" date="2024-05" db="EMBL/GenBank/DDBJ databases">
        <title>Genome sequencing and assembly of Indian major carp, Cirrhinus mrigala (Hamilton, 1822).</title>
        <authorList>
            <person name="Mohindra V."/>
            <person name="Chowdhury L.M."/>
            <person name="Lal K."/>
            <person name="Jena J.K."/>
        </authorList>
    </citation>
    <scope>NUCLEOTIDE SEQUENCE [LARGE SCALE GENOMIC DNA]</scope>
    <source>
        <strain evidence="3">CM1030</strain>
        <tissue evidence="3">Blood</tissue>
    </source>
</reference>
<accession>A0ABD0RKT4</accession>
<evidence type="ECO:0000256" key="1">
    <source>
        <dbReference type="SAM" id="MobiDB-lite"/>
    </source>
</evidence>
<feature type="region of interest" description="Disordered" evidence="1">
    <location>
        <begin position="260"/>
        <end position="302"/>
    </location>
</feature>
<dbReference type="AlphaFoldDB" id="A0ABD0RKT4"/>
<name>A0ABD0RKT4_CIRMR</name>
<feature type="region of interest" description="Disordered" evidence="1">
    <location>
        <begin position="89"/>
        <end position="154"/>
    </location>
</feature>
<feature type="domain" description="Retrotransposon gag" evidence="2">
    <location>
        <begin position="6"/>
        <end position="51"/>
    </location>
</feature>
<protein>
    <recommendedName>
        <fullName evidence="2">Retrotransposon gag domain-containing protein</fullName>
    </recommendedName>
</protein>
<dbReference type="Proteomes" id="UP001529510">
    <property type="component" value="Unassembled WGS sequence"/>
</dbReference>
<sequence>TNNMSAEAELMRLRQGGKRLDQYVGEFLELANQLSWHDAALGACFLMGLDEDIIRCDLPACDYSLIELVNVVFYLNGSDFEVEKIYQSRRPTPSEPHRVVSANTMPGNPTCCADDSDRLPRRKRTPLVQTSIHLPNPERPPAASSRTPPAARKKAVKKKRRQVTAAFTESSQVAAPFTEPSQVAAAFTEPSQVAAAFTVSSQVAAVFPESSQVSAVFPVSSQVTAVFPEPSQVRAVMPESSKVTAVSPELSLAAAVVPEPSQDTAVLHGPEPKLPPARPPEPELPPVMAKLGSSTKNKNRKQ</sequence>
<feature type="non-terminal residue" evidence="3">
    <location>
        <position position="1"/>
    </location>
</feature>
<organism evidence="3 4">
    <name type="scientific">Cirrhinus mrigala</name>
    <name type="common">Mrigala</name>
    <dbReference type="NCBI Taxonomy" id="683832"/>
    <lineage>
        <taxon>Eukaryota</taxon>
        <taxon>Metazoa</taxon>
        <taxon>Chordata</taxon>
        <taxon>Craniata</taxon>
        <taxon>Vertebrata</taxon>
        <taxon>Euteleostomi</taxon>
        <taxon>Actinopterygii</taxon>
        <taxon>Neopterygii</taxon>
        <taxon>Teleostei</taxon>
        <taxon>Ostariophysi</taxon>
        <taxon>Cypriniformes</taxon>
        <taxon>Cyprinidae</taxon>
        <taxon>Labeoninae</taxon>
        <taxon>Labeonini</taxon>
        <taxon>Cirrhinus</taxon>
    </lineage>
</organism>